<evidence type="ECO:0000313" key="3">
    <source>
        <dbReference type="Proteomes" id="UP000003531"/>
    </source>
</evidence>
<keyword evidence="1" id="KW-1133">Transmembrane helix</keyword>
<accession>C2EJ79</accession>
<reference evidence="2 3" key="1">
    <citation type="submission" date="2009-01" db="EMBL/GenBank/DDBJ databases">
        <authorList>
            <person name="Qin X."/>
            <person name="Bachman B."/>
            <person name="Battles P."/>
            <person name="Bell A."/>
            <person name="Bess C."/>
            <person name="Bickham C."/>
            <person name="Chaboub L."/>
            <person name="Chen D."/>
            <person name="Coyle M."/>
            <person name="Deiros D.R."/>
            <person name="Dinh H."/>
            <person name="Forbes L."/>
            <person name="Fowler G."/>
            <person name="Francisco L."/>
            <person name="Fu Q."/>
            <person name="Gubbala S."/>
            <person name="Hale W."/>
            <person name="Han Y."/>
            <person name="Hemphill L."/>
            <person name="Highlander S.K."/>
            <person name="Hirani K."/>
            <person name="Hogues M."/>
            <person name="Jackson L."/>
            <person name="Jakkamsetti A."/>
            <person name="Javaid M."/>
            <person name="Jiang H."/>
            <person name="Korchina V."/>
            <person name="Kovar C."/>
            <person name="Lara F."/>
            <person name="Lee S."/>
            <person name="Mata R."/>
            <person name="Mathew T."/>
            <person name="Moen C."/>
            <person name="Morales K."/>
            <person name="Munidasa M."/>
            <person name="Nazareth L."/>
            <person name="Ngo R."/>
            <person name="Nguyen L."/>
            <person name="Okwuonu G."/>
            <person name="Ongeri F."/>
            <person name="Patil S."/>
            <person name="Petrosino J."/>
            <person name="Pham C."/>
            <person name="Pham P."/>
            <person name="Pu L.-L."/>
            <person name="Puazo M."/>
            <person name="Raj R."/>
            <person name="Reid J."/>
            <person name="Rouhana J."/>
            <person name="Saada N."/>
            <person name="Shang Y."/>
            <person name="Simmons D."/>
            <person name="Thornton R."/>
            <person name="Warren J."/>
            <person name="Weissenberger G."/>
            <person name="Zhang J."/>
            <person name="Zhang L."/>
            <person name="Zhou C."/>
            <person name="Zhu D."/>
            <person name="Muzny D."/>
            <person name="Worley K."/>
            <person name="Gibbs R."/>
        </authorList>
    </citation>
    <scope>NUCLEOTIDE SEQUENCE [LARGE SCALE GENOMIC DNA]</scope>
    <source>
        <strain evidence="2 3">ATCC 11741</strain>
    </source>
</reference>
<name>C2EJ79_9LACO</name>
<keyword evidence="1" id="KW-0812">Transmembrane</keyword>
<dbReference type="HOGENOM" id="CLU_2508613_0_0_9"/>
<organism evidence="2 3">
    <name type="scientific">Ligilactobacillus salivarius DSM 20555 = ATCC 11741</name>
    <dbReference type="NCBI Taxonomy" id="1423799"/>
    <lineage>
        <taxon>Bacteria</taxon>
        <taxon>Bacillati</taxon>
        <taxon>Bacillota</taxon>
        <taxon>Bacilli</taxon>
        <taxon>Lactobacillales</taxon>
        <taxon>Lactobacillaceae</taxon>
        <taxon>Ligilactobacillus</taxon>
    </lineage>
</organism>
<dbReference type="AlphaFoldDB" id="C2EJ79"/>
<keyword evidence="1" id="KW-0472">Membrane</keyword>
<proteinExistence type="predicted"/>
<comment type="caution">
    <text evidence="2">The sequence shown here is derived from an EMBL/GenBank/DDBJ whole genome shotgun (WGS) entry which is preliminary data.</text>
</comment>
<evidence type="ECO:0000256" key="1">
    <source>
        <dbReference type="SAM" id="Phobius"/>
    </source>
</evidence>
<evidence type="ECO:0000313" key="2">
    <source>
        <dbReference type="EMBL" id="EEJ73428.1"/>
    </source>
</evidence>
<protein>
    <recommendedName>
        <fullName evidence="4">Bacteriocin</fullName>
    </recommendedName>
</protein>
<feature type="transmembrane region" description="Helical" evidence="1">
    <location>
        <begin position="33"/>
        <end position="51"/>
    </location>
</feature>
<dbReference type="Pfam" id="PF19401">
    <property type="entry name" value="DUF5976"/>
    <property type="match status" value="1"/>
</dbReference>
<evidence type="ECO:0008006" key="4">
    <source>
        <dbReference type="Google" id="ProtNLM"/>
    </source>
</evidence>
<dbReference type="InterPro" id="IPR046019">
    <property type="entry name" value="DUF5976"/>
</dbReference>
<gene>
    <name evidence="2" type="ORF">HMPREF0545_1701</name>
</gene>
<dbReference type="EMBL" id="ACGT01000038">
    <property type="protein sequence ID" value="EEJ73428.1"/>
    <property type="molecule type" value="Genomic_DNA"/>
</dbReference>
<dbReference type="Proteomes" id="UP000003531">
    <property type="component" value="Unassembled WGS sequence"/>
</dbReference>
<sequence length="96" mass="11483">MFHKYFRKDVFYVLKKLWNIWLDGGLIRGRKRYVIIPIIFAIFLPLSMWLSDNEGMSYLDYIRMPKWIIFAVFCLVGGGTLLYLLDTAMKVNKHMK</sequence>
<feature type="transmembrane region" description="Helical" evidence="1">
    <location>
        <begin position="67"/>
        <end position="85"/>
    </location>
</feature>